<gene>
    <name evidence="11" type="ORF">M4486_12945</name>
</gene>
<feature type="transmembrane region" description="Helical" evidence="9">
    <location>
        <begin position="316"/>
        <end position="337"/>
    </location>
</feature>
<feature type="transmembrane region" description="Helical" evidence="9">
    <location>
        <begin position="15"/>
        <end position="42"/>
    </location>
</feature>
<protein>
    <submittedName>
        <fullName evidence="11">Sugar porter family MFS transporter</fullName>
    </submittedName>
</protein>
<dbReference type="EMBL" id="CP097218">
    <property type="protein sequence ID" value="UQN28537.1"/>
    <property type="molecule type" value="Genomic_DNA"/>
</dbReference>
<dbReference type="InterPro" id="IPR050814">
    <property type="entry name" value="Myo-inositol_Transporter"/>
</dbReference>
<feature type="transmembrane region" description="Helical" evidence="9">
    <location>
        <begin position="141"/>
        <end position="163"/>
    </location>
</feature>
<dbReference type="PANTHER" id="PTHR48020">
    <property type="entry name" value="PROTON MYO-INOSITOL COTRANSPORTER"/>
    <property type="match status" value="1"/>
</dbReference>
<dbReference type="PRINTS" id="PR00171">
    <property type="entry name" value="SUGRTRNSPORT"/>
</dbReference>
<dbReference type="RefSeq" id="WP_249477655.1">
    <property type="nucleotide sequence ID" value="NZ_CP097218.1"/>
</dbReference>
<feature type="transmembrane region" description="Helical" evidence="9">
    <location>
        <begin position="283"/>
        <end position="304"/>
    </location>
</feature>
<feature type="transmembrane region" description="Helical" evidence="9">
    <location>
        <begin position="343"/>
        <end position="366"/>
    </location>
</feature>
<dbReference type="InterPro" id="IPR005828">
    <property type="entry name" value="MFS_sugar_transport-like"/>
</dbReference>
<evidence type="ECO:0000256" key="7">
    <source>
        <dbReference type="RuleBase" id="RU003346"/>
    </source>
</evidence>
<comment type="similarity">
    <text evidence="2 7">Belongs to the major facilitator superfamily. Sugar transporter (TC 2.A.1.1) family.</text>
</comment>
<feature type="transmembrane region" description="Helical" evidence="9">
    <location>
        <begin position="86"/>
        <end position="107"/>
    </location>
</feature>
<feature type="transmembrane region" description="Helical" evidence="9">
    <location>
        <begin position="169"/>
        <end position="190"/>
    </location>
</feature>
<evidence type="ECO:0000259" key="10">
    <source>
        <dbReference type="PROSITE" id="PS50850"/>
    </source>
</evidence>
<feature type="transmembrane region" description="Helical" evidence="9">
    <location>
        <begin position="412"/>
        <end position="433"/>
    </location>
</feature>
<dbReference type="PROSITE" id="PS00216">
    <property type="entry name" value="SUGAR_TRANSPORT_1"/>
    <property type="match status" value="1"/>
</dbReference>
<dbReference type="Proteomes" id="UP001055868">
    <property type="component" value="Chromosome"/>
</dbReference>
<dbReference type="PROSITE" id="PS50850">
    <property type="entry name" value="MFS"/>
    <property type="match status" value="1"/>
</dbReference>
<evidence type="ECO:0000313" key="11">
    <source>
        <dbReference type="EMBL" id="UQN28537.1"/>
    </source>
</evidence>
<evidence type="ECO:0000256" key="9">
    <source>
        <dbReference type="SAM" id="Phobius"/>
    </source>
</evidence>
<dbReference type="Pfam" id="PF00083">
    <property type="entry name" value="Sugar_tr"/>
    <property type="match status" value="1"/>
</dbReference>
<feature type="transmembrane region" description="Helical" evidence="9">
    <location>
        <begin position="386"/>
        <end position="406"/>
    </location>
</feature>
<organism evidence="11 12">
    <name type="scientific">Brachybacterium kimchii</name>
    <dbReference type="NCBI Taxonomy" id="2942909"/>
    <lineage>
        <taxon>Bacteria</taxon>
        <taxon>Bacillati</taxon>
        <taxon>Actinomycetota</taxon>
        <taxon>Actinomycetes</taxon>
        <taxon>Micrococcales</taxon>
        <taxon>Dermabacteraceae</taxon>
        <taxon>Brachybacterium</taxon>
    </lineage>
</organism>
<dbReference type="Gene3D" id="1.20.1250.20">
    <property type="entry name" value="MFS general substrate transporter like domains"/>
    <property type="match status" value="1"/>
</dbReference>
<dbReference type="InterPro" id="IPR003663">
    <property type="entry name" value="Sugar/inositol_transpt"/>
</dbReference>
<evidence type="ECO:0000256" key="6">
    <source>
        <dbReference type="ARBA" id="ARBA00023136"/>
    </source>
</evidence>
<feature type="transmembrane region" description="Helical" evidence="9">
    <location>
        <begin position="249"/>
        <end position="271"/>
    </location>
</feature>
<feature type="transmembrane region" description="Helical" evidence="9">
    <location>
        <begin position="54"/>
        <end position="74"/>
    </location>
</feature>
<name>A0ABY4N441_9MICO</name>
<evidence type="ECO:0000256" key="2">
    <source>
        <dbReference type="ARBA" id="ARBA00010992"/>
    </source>
</evidence>
<comment type="subcellular location">
    <subcellularLocation>
        <location evidence="1">Cell membrane</location>
        <topology evidence="1">Multi-pass membrane protein</topology>
    </subcellularLocation>
</comment>
<evidence type="ECO:0000256" key="8">
    <source>
        <dbReference type="SAM" id="MobiDB-lite"/>
    </source>
</evidence>
<keyword evidence="12" id="KW-1185">Reference proteome</keyword>
<reference evidence="11" key="1">
    <citation type="submission" date="2022-05" db="EMBL/GenBank/DDBJ databases">
        <title>Genomic analysis of Brachybacterium sp. CBA3104.</title>
        <authorList>
            <person name="Roh S.W."/>
            <person name="Kim Y.B."/>
            <person name="Kim Y."/>
        </authorList>
    </citation>
    <scope>NUCLEOTIDE SEQUENCE</scope>
    <source>
        <strain evidence="11">CBA3104</strain>
    </source>
</reference>
<feature type="domain" description="Major facilitator superfamily (MFS) profile" evidence="10">
    <location>
        <begin position="17"/>
        <end position="437"/>
    </location>
</feature>
<sequence>MHSTPSRSARQIPPWFIYLFGALGAILWGYDTGVVSGVLLYIKNDFPVTATESGLITSSFTIGAIIGAVSSALLVDRLGRRRLLQVAAIVFLVGTLLAATAGSAAVLILGRSVLGLGIGFVSVNIPIYLSELSPAGTRGRVVSLVQFMNAFGILLSYIANFALSASGAWRIMLALAVIPAVLLFVGVFLLPESPRWLVARGRLEEAAAGLARRDDGPDPAHTIAEIQLGLAASHGSWRTLLAPWARRPALIAILLTVLAQFLGINAITYYSPTVLTAIGFSESASLITTIGFGSIAVSATLWALRYADSFSRRRILIGGAAITGSAMLLCAIATWSFGLTSVVTGTVAIICFSVFKAGYASTWAPVSRVVQTEILPISIRGTAMSISEVANFASIFVVTLLFPILLQAGGAGFAFLTFTTVGAIAIALLLIVVPETSGRSLEEIEAQIRRGTADSLPEATQSDGTIAPRHSHAPHS</sequence>
<evidence type="ECO:0000256" key="1">
    <source>
        <dbReference type="ARBA" id="ARBA00004651"/>
    </source>
</evidence>
<evidence type="ECO:0000256" key="3">
    <source>
        <dbReference type="ARBA" id="ARBA00022448"/>
    </source>
</evidence>
<dbReference type="NCBIfam" id="TIGR00879">
    <property type="entry name" value="SP"/>
    <property type="match status" value="1"/>
</dbReference>
<dbReference type="InterPro" id="IPR020846">
    <property type="entry name" value="MFS_dom"/>
</dbReference>
<proteinExistence type="inferred from homology"/>
<keyword evidence="6 9" id="KW-0472">Membrane</keyword>
<evidence type="ECO:0000313" key="12">
    <source>
        <dbReference type="Proteomes" id="UP001055868"/>
    </source>
</evidence>
<dbReference type="SUPFAM" id="SSF103473">
    <property type="entry name" value="MFS general substrate transporter"/>
    <property type="match status" value="1"/>
</dbReference>
<dbReference type="PANTHER" id="PTHR48020:SF12">
    <property type="entry name" value="PROTON MYO-INOSITOL COTRANSPORTER"/>
    <property type="match status" value="1"/>
</dbReference>
<keyword evidence="3 7" id="KW-0813">Transport</keyword>
<evidence type="ECO:0000256" key="5">
    <source>
        <dbReference type="ARBA" id="ARBA00022989"/>
    </source>
</evidence>
<feature type="region of interest" description="Disordered" evidence="8">
    <location>
        <begin position="451"/>
        <end position="476"/>
    </location>
</feature>
<dbReference type="PROSITE" id="PS00217">
    <property type="entry name" value="SUGAR_TRANSPORT_2"/>
    <property type="match status" value="1"/>
</dbReference>
<accession>A0ABY4N441</accession>
<feature type="transmembrane region" description="Helical" evidence="9">
    <location>
        <begin position="113"/>
        <end position="129"/>
    </location>
</feature>
<keyword evidence="4 9" id="KW-0812">Transmembrane</keyword>
<keyword evidence="5 9" id="KW-1133">Transmembrane helix</keyword>
<dbReference type="InterPro" id="IPR005829">
    <property type="entry name" value="Sugar_transporter_CS"/>
</dbReference>
<evidence type="ECO:0000256" key="4">
    <source>
        <dbReference type="ARBA" id="ARBA00022692"/>
    </source>
</evidence>
<dbReference type="InterPro" id="IPR036259">
    <property type="entry name" value="MFS_trans_sf"/>
</dbReference>